<evidence type="ECO:0000256" key="3">
    <source>
        <dbReference type="ARBA" id="ARBA00022448"/>
    </source>
</evidence>
<evidence type="ECO:0000256" key="2">
    <source>
        <dbReference type="ARBA" id="ARBA00010145"/>
    </source>
</evidence>
<keyword evidence="5 8" id="KW-0812">Transmembrane</keyword>
<dbReference type="HOGENOM" id="CLU_056175_2_1_4"/>
<dbReference type="STRING" id="1565605.PG1C_06090"/>
<feature type="transmembrane region" description="Helical" evidence="8">
    <location>
        <begin position="69"/>
        <end position="88"/>
    </location>
</feature>
<keyword evidence="7 8" id="KW-0472">Membrane</keyword>
<gene>
    <name evidence="9" type="ORF">PG1C_06090</name>
</gene>
<evidence type="ECO:0000256" key="6">
    <source>
        <dbReference type="ARBA" id="ARBA00022989"/>
    </source>
</evidence>
<feature type="transmembrane region" description="Helical" evidence="8">
    <location>
        <begin position="200"/>
        <end position="220"/>
    </location>
</feature>
<dbReference type="PANTHER" id="PTHR36838:SF3">
    <property type="entry name" value="TRANSPORTER AUXIN EFFLUX CARRIER EC FAMILY"/>
    <property type="match status" value="1"/>
</dbReference>
<dbReference type="PANTHER" id="PTHR36838">
    <property type="entry name" value="AUXIN EFFLUX CARRIER FAMILY PROTEIN"/>
    <property type="match status" value="1"/>
</dbReference>
<feature type="transmembrane region" description="Helical" evidence="8">
    <location>
        <begin position="131"/>
        <end position="150"/>
    </location>
</feature>
<dbReference type="AlphaFoldDB" id="A0A0C5IZG4"/>
<feature type="transmembrane region" description="Helical" evidence="8">
    <location>
        <begin position="100"/>
        <end position="119"/>
    </location>
</feature>
<dbReference type="PATRIC" id="fig|1565605.3.peg.1280"/>
<dbReference type="KEGG" id="rbu:PG1C_06090"/>
<evidence type="ECO:0000256" key="4">
    <source>
        <dbReference type="ARBA" id="ARBA00022475"/>
    </source>
</evidence>
<keyword evidence="4" id="KW-1003">Cell membrane</keyword>
<dbReference type="InterPro" id="IPR038770">
    <property type="entry name" value="Na+/solute_symporter_sf"/>
</dbReference>
<organism evidence="9 10">
    <name type="scientific">Rugosibacter aromaticivorans</name>
    <dbReference type="NCBI Taxonomy" id="1565605"/>
    <lineage>
        <taxon>Bacteria</taxon>
        <taxon>Pseudomonadati</taxon>
        <taxon>Pseudomonadota</taxon>
        <taxon>Betaproteobacteria</taxon>
        <taxon>Nitrosomonadales</taxon>
        <taxon>Sterolibacteriaceae</taxon>
        <taxon>Rugosibacter</taxon>
    </lineage>
</organism>
<feature type="transmembrane region" description="Helical" evidence="8">
    <location>
        <begin position="6"/>
        <end position="26"/>
    </location>
</feature>
<reference evidence="9 10" key="1">
    <citation type="journal article" date="2015" name="Genome Announc.">
        <title>Complete Genome Sequence of a Novel Bacterium within the Family Rhodocyclaceae That Degrades Polycyclic Aromatic Hydrocarbons.</title>
        <authorList>
            <person name="Singleton D.R."/>
            <person name="Dickey A.N."/>
            <person name="Scholl E.H."/>
            <person name="Wright F.A."/>
            <person name="Aitken M.D."/>
        </authorList>
    </citation>
    <scope>NUCLEOTIDE SEQUENCE [LARGE SCALE GENOMIC DNA]</scope>
    <source>
        <strain evidence="10">PG1-Ca6</strain>
    </source>
</reference>
<dbReference type="Gene3D" id="1.20.1530.20">
    <property type="match status" value="1"/>
</dbReference>
<name>A0A0C5IZG4_9PROT</name>
<feature type="transmembrane region" description="Helical" evidence="8">
    <location>
        <begin position="38"/>
        <end position="57"/>
    </location>
</feature>
<dbReference type="GO" id="GO:0005886">
    <property type="term" value="C:plasma membrane"/>
    <property type="evidence" value="ECO:0007669"/>
    <property type="project" value="UniProtKB-SubCell"/>
</dbReference>
<evidence type="ECO:0000256" key="7">
    <source>
        <dbReference type="ARBA" id="ARBA00023136"/>
    </source>
</evidence>
<dbReference type="Pfam" id="PF03547">
    <property type="entry name" value="Mem_trans"/>
    <property type="match status" value="1"/>
</dbReference>
<dbReference type="Proteomes" id="UP000061603">
    <property type="component" value="Chromosome"/>
</dbReference>
<evidence type="ECO:0000256" key="5">
    <source>
        <dbReference type="ARBA" id="ARBA00022692"/>
    </source>
</evidence>
<proteinExistence type="inferred from homology"/>
<dbReference type="InterPro" id="IPR004776">
    <property type="entry name" value="Mem_transp_PIN-like"/>
</dbReference>
<dbReference type="EMBL" id="CP010554">
    <property type="protein sequence ID" value="AJP48147.1"/>
    <property type="molecule type" value="Genomic_DNA"/>
</dbReference>
<keyword evidence="10" id="KW-1185">Reference proteome</keyword>
<accession>A0A0C5IZG4</accession>
<evidence type="ECO:0000313" key="10">
    <source>
        <dbReference type="Proteomes" id="UP000061603"/>
    </source>
</evidence>
<evidence type="ECO:0000313" key="9">
    <source>
        <dbReference type="EMBL" id="AJP48147.1"/>
    </source>
</evidence>
<sequence length="316" mass="33672">MISTFFHHLVLATPLFALVVIGYAPVRWFHWPPSVAEGLSRFVFSIALPAMLFRMMSDFSRLPPVDARLLIAFFGGCLIVFGIGRFVAWRWLRLDGVAQSVFALGGIFSNNVLLGLPLAKTTLGEAALPSVALILTFNSLILWTLVSVSIEWAKHGSPSFTGFAKTLRSVATNPIVAAIISGTLFGLTDSHIPALIDAPLAMLAQIAAPLSLIALGMSLAQYGMRAGWQLSTAICTLKLMVQPLVVWLLAIALGIPTMETHVVVLMASLPVGANVYLMSRQFKTLEGPVAASLVISTALAAITAPLVLTLLGVVGQ</sequence>
<evidence type="ECO:0000256" key="1">
    <source>
        <dbReference type="ARBA" id="ARBA00004651"/>
    </source>
</evidence>
<dbReference type="RefSeq" id="WP_202636521.1">
    <property type="nucleotide sequence ID" value="NZ_CP010554.1"/>
</dbReference>
<keyword evidence="3" id="KW-0813">Transport</keyword>
<evidence type="ECO:0000256" key="8">
    <source>
        <dbReference type="SAM" id="Phobius"/>
    </source>
</evidence>
<comment type="subcellular location">
    <subcellularLocation>
        <location evidence="1">Cell membrane</location>
        <topology evidence="1">Multi-pass membrane protein</topology>
    </subcellularLocation>
</comment>
<protein>
    <submittedName>
        <fullName evidence="9">Membrane protein</fullName>
    </submittedName>
</protein>
<dbReference type="GO" id="GO:0055085">
    <property type="term" value="P:transmembrane transport"/>
    <property type="evidence" value="ECO:0007669"/>
    <property type="project" value="InterPro"/>
</dbReference>
<feature type="transmembrane region" description="Helical" evidence="8">
    <location>
        <begin position="289"/>
        <end position="314"/>
    </location>
</feature>
<keyword evidence="6 8" id="KW-1133">Transmembrane helix</keyword>
<comment type="similarity">
    <text evidence="2">Belongs to the auxin efflux carrier (TC 2.A.69) family.</text>
</comment>
<feature type="transmembrane region" description="Helical" evidence="8">
    <location>
        <begin position="170"/>
        <end position="188"/>
    </location>
</feature>